<evidence type="ECO:0000313" key="2">
    <source>
        <dbReference type="Proteomes" id="UP000233276"/>
    </source>
</evidence>
<protein>
    <submittedName>
        <fullName evidence="1">Uncharacterized protein</fullName>
    </submittedName>
</protein>
<sequence>MRIVVSGTHASGKSTVISDFARRHPEFAVLPDPFELIDEMSDTPSAASFAAQLRVAADRLTDRPHRGPLIAERGPLDFLAYLLALAEIGEARIDRGTLERATQLTSEALETVDLVAVIPLAASAPIHVGPDEHLELRQVTDDILMELIDDPDLVGDRLRITELSGTPAARLAALESAAAIR</sequence>
<proteinExistence type="predicted"/>
<name>A0A2K9DL86_9MICO</name>
<reference evidence="1 2" key="1">
    <citation type="submission" date="2017-12" db="EMBL/GenBank/DDBJ databases">
        <title>Isolation and characterization of estrogens degradatiion strain Microbacterium hominis SJTG1.</title>
        <authorList>
            <person name="Xiong W."/>
            <person name="Yin C."/>
            <person name="Zheng D."/>
            <person name="Liang R."/>
        </authorList>
    </citation>
    <scope>NUCLEOTIDE SEQUENCE [LARGE SCALE GENOMIC DNA]</scope>
    <source>
        <strain evidence="1 2">SJTG1</strain>
    </source>
</reference>
<evidence type="ECO:0000313" key="1">
    <source>
        <dbReference type="EMBL" id="AUG29138.1"/>
    </source>
</evidence>
<dbReference type="RefSeq" id="WP_101305950.1">
    <property type="nucleotide sequence ID" value="NZ_CP025299.1"/>
</dbReference>
<dbReference type="EMBL" id="CP025299">
    <property type="protein sequence ID" value="AUG29138.1"/>
    <property type="molecule type" value="Genomic_DNA"/>
</dbReference>
<dbReference type="Gene3D" id="3.40.50.300">
    <property type="entry name" value="P-loop containing nucleotide triphosphate hydrolases"/>
    <property type="match status" value="1"/>
</dbReference>
<dbReference type="KEGG" id="mhos:CXR34_06410"/>
<organism evidence="1 2">
    <name type="scientific">Microbacterium hominis</name>
    <dbReference type="NCBI Taxonomy" id="162426"/>
    <lineage>
        <taxon>Bacteria</taxon>
        <taxon>Bacillati</taxon>
        <taxon>Actinomycetota</taxon>
        <taxon>Actinomycetes</taxon>
        <taxon>Micrococcales</taxon>
        <taxon>Microbacteriaceae</taxon>
        <taxon>Microbacterium</taxon>
    </lineage>
</organism>
<dbReference type="AlphaFoldDB" id="A0A2K9DL86"/>
<accession>A0A2K9DL86</accession>
<dbReference type="SUPFAM" id="SSF52540">
    <property type="entry name" value="P-loop containing nucleoside triphosphate hydrolases"/>
    <property type="match status" value="1"/>
</dbReference>
<dbReference type="InterPro" id="IPR027417">
    <property type="entry name" value="P-loop_NTPase"/>
</dbReference>
<gene>
    <name evidence="1" type="ORF">CXR34_06410</name>
</gene>
<dbReference type="Proteomes" id="UP000233276">
    <property type="component" value="Chromosome"/>
</dbReference>